<dbReference type="InterPro" id="IPR013083">
    <property type="entry name" value="Znf_RING/FYVE/PHD"/>
</dbReference>
<keyword evidence="1" id="KW-0863">Zinc-finger</keyword>
<evidence type="ECO:0000259" key="2">
    <source>
        <dbReference type="PROSITE" id="PS50089"/>
    </source>
</evidence>
<protein>
    <recommendedName>
        <fullName evidence="2">RING-type domain-containing protein</fullName>
    </recommendedName>
</protein>
<gene>
    <name evidence="3" type="ORF">P153DRAFT_389660</name>
</gene>
<evidence type="ECO:0000313" key="4">
    <source>
        <dbReference type="Proteomes" id="UP000799771"/>
    </source>
</evidence>
<accession>A0A6A6A432</accession>
<feature type="domain" description="RING-type" evidence="2">
    <location>
        <begin position="349"/>
        <end position="394"/>
    </location>
</feature>
<dbReference type="Proteomes" id="UP000799771">
    <property type="component" value="Unassembled WGS sequence"/>
</dbReference>
<keyword evidence="1" id="KW-0479">Metal-binding</keyword>
<dbReference type="SUPFAM" id="SSF57850">
    <property type="entry name" value="RING/U-box"/>
    <property type="match status" value="1"/>
</dbReference>
<dbReference type="PROSITE" id="PS50089">
    <property type="entry name" value="ZF_RING_2"/>
    <property type="match status" value="1"/>
</dbReference>
<proteinExistence type="predicted"/>
<evidence type="ECO:0000313" key="3">
    <source>
        <dbReference type="EMBL" id="KAF2125508.1"/>
    </source>
</evidence>
<name>A0A6A6A432_9PLEO</name>
<dbReference type="EMBL" id="ML977516">
    <property type="protein sequence ID" value="KAF2125508.1"/>
    <property type="molecule type" value="Genomic_DNA"/>
</dbReference>
<dbReference type="AlphaFoldDB" id="A0A6A6A432"/>
<keyword evidence="1" id="KW-0862">Zinc</keyword>
<dbReference type="InterPro" id="IPR001841">
    <property type="entry name" value="Znf_RING"/>
</dbReference>
<organism evidence="3 4">
    <name type="scientific">Dothidotthia symphoricarpi CBS 119687</name>
    <dbReference type="NCBI Taxonomy" id="1392245"/>
    <lineage>
        <taxon>Eukaryota</taxon>
        <taxon>Fungi</taxon>
        <taxon>Dikarya</taxon>
        <taxon>Ascomycota</taxon>
        <taxon>Pezizomycotina</taxon>
        <taxon>Dothideomycetes</taxon>
        <taxon>Pleosporomycetidae</taxon>
        <taxon>Pleosporales</taxon>
        <taxon>Dothidotthiaceae</taxon>
        <taxon>Dothidotthia</taxon>
    </lineage>
</organism>
<keyword evidence="4" id="KW-1185">Reference proteome</keyword>
<sequence>MPFCHKPQSLVPANAIQVTVDIVVEISESNTSSNSYDMARPTTPPIPVPSMTTIVASSSQHISAPVGEQLPSGDAFAQAALLSIVQSERLGFYPTFSVSDLPPLIPVFTAEEAVSQIRRSMEELACLGQRLTKSEKLEFHAEVAPAEDIELSQSVSHWVFSLATLQQVDFSLYHILRDSLYPHTPRHIFLRWNAFRSHLNATGHMLANVVRQAEELPQRKWSPLLWEFYFLLLDHNNALAEDASFDRTNPDSIGCQLSAYCIALRIRFYLWRMSQKNPMCSLRTYRRRVQAEKFRDYLKELLAILAQEFNRQQDPALGHLPSVQRTIVGRPVDVASITEPLSGATYEFCSICQDEHAAVACVKSLECNCVFGRDCLEPLLNRDTPFSSTCPNCRAHFHKPLKWKSIQTTSDRELQVVSLWSLRYNMASLKREIMADPEPFVARQRLVDWASRLIHGR</sequence>
<dbReference type="RefSeq" id="XP_033519900.1">
    <property type="nucleotide sequence ID" value="XM_033670857.1"/>
</dbReference>
<dbReference type="OrthoDB" id="3778057at2759"/>
<dbReference type="GeneID" id="54411289"/>
<dbReference type="GO" id="GO:0008270">
    <property type="term" value="F:zinc ion binding"/>
    <property type="evidence" value="ECO:0007669"/>
    <property type="project" value="UniProtKB-KW"/>
</dbReference>
<evidence type="ECO:0000256" key="1">
    <source>
        <dbReference type="PROSITE-ProRule" id="PRU00175"/>
    </source>
</evidence>
<reference evidence="3" key="1">
    <citation type="journal article" date="2020" name="Stud. Mycol.">
        <title>101 Dothideomycetes genomes: a test case for predicting lifestyles and emergence of pathogens.</title>
        <authorList>
            <person name="Haridas S."/>
            <person name="Albert R."/>
            <person name="Binder M."/>
            <person name="Bloem J."/>
            <person name="Labutti K."/>
            <person name="Salamov A."/>
            <person name="Andreopoulos B."/>
            <person name="Baker S."/>
            <person name="Barry K."/>
            <person name="Bills G."/>
            <person name="Bluhm B."/>
            <person name="Cannon C."/>
            <person name="Castanera R."/>
            <person name="Culley D."/>
            <person name="Daum C."/>
            <person name="Ezra D."/>
            <person name="Gonzalez J."/>
            <person name="Henrissat B."/>
            <person name="Kuo A."/>
            <person name="Liang C."/>
            <person name="Lipzen A."/>
            <person name="Lutzoni F."/>
            <person name="Magnuson J."/>
            <person name="Mondo S."/>
            <person name="Nolan M."/>
            <person name="Ohm R."/>
            <person name="Pangilinan J."/>
            <person name="Park H.-J."/>
            <person name="Ramirez L."/>
            <person name="Alfaro M."/>
            <person name="Sun H."/>
            <person name="Tritt A."/>
            <person name="Yoshinaga Y."/>
            <person name="Zwiers L.-H."/>
            <person name="Turgeon B."/>
            <person name="Goodwin S."/>
            <person name="Spatafora J."/>
            <person name="Crous P."/>
            <person name="Grigoriev I."/>
        </authorList>
    </citation>
    <scope>NUCLEOTIDE SEQUENCE</scope>
    <source>
        <strain evidence="3">CBS 119687</strain>
    </source>
</reference>
<dbReference type="Gene3D" id="3.30.40.10">
    <property type="entry name" value="Zinc/RING finger domain, C3HC4 (zinc finger)"/>
    <property type="match status" value="1"/>
</dbReference>